<feature type="region of interest" description="Disordered" evidence="1">
    <location>
        <begin position="37"/>
        <end position="57"/>
    </location>
</feature>
<proteinExistence type="predicted"/>
<gene>
    <name evidence="2" type="ORF">SAMN04487955_101261</name>
</gene>
<evidence type="ECO:0000313" key="2">
    <source>
        <dbReference type="EMBL" id="SFU31618.1"/>
    </source>
</evidence>
<dbReference type="OrthoDB" id="9795234at2"/>
<dbReference type="SUPFAM" id="SSF117074">
    <property type="entry name" value="Hypothetical protein PA1324"/>
    <property type="match status" value="1"/>
</dbReference>
<dbReference type="Proteomes" id="UP000198693">
    <property type="component" value="Unassembled WGS sequence"/>
</dbReference>
<accession>A0A1I7F5X0</accession>
<dbReference type="RefSeq" id="WP_089792129.1">
    <property type="nucleotide sequence ID" value="NZ_FPBP01000001.1"/>
</dbReference>
<dbReference type="PROSITE" id="PS51257">
    <property type="entry name" value="PROKAR_LIPOPROTEIN"/>
    <property type="match status" value="1"/>
</dbReference>
<organism evidence="2 3">
    <name type="scientific">Halomonas korlensis</name>
    <dbReference type="NCBI Taxonomy" id="463301"/>
    <lineage>
        <taxon>Bacteria</taxon>
        <taxon>Pseudomonadati</taxon>
        <taxon>Pseudomonadota</taxon>
        <taxon>Gammaproteobacteria</taxon>
        <taxon>Oceanospirillales</taxon>
        <taxon>Halomonadaceae</taxon>
        <taxon>Halomonas</taxon>
    </lineage>
</organism>
<dbReference type="STRING" id="463301.SAMN04487955_101261"/>
<evidence type="ECO:0008006" key="4">
    <source>
        <dbReference type="Google" id="ProtNLM"/>
    </source>
</evidence>
<dbReference type="EMBL" id="FPBP01000001">
    <property type="protein sequence ID" value="SFU31618.1"/>
    <property type="molecule type" value="Genomic_DNA"/>
</dbReference>
<keyword evidence="3" id="KW-1185">Reference proteome</keyword>
<reference evidence="3" key="1">
    <citation type="submission" date="2016-10" db="EMBL/GenBank/DDBJ databases">
        <authorList>
            <person name="Varghese N."/>
            <person name="Submissions S."/>
        </authorList>
    </citation>
    <scope>NUCLEOTIDE SEQUENCE [LARGE SCALE GENOMIC DNA]</scope>
    <source>
        <strain evidence="3">CGMCC 1.6981</strain>
    </source>
</reference>
<evidence type="ECO:0000313" key="3">
    <source>
        <dbReference type="Proteomes" id="UP000198693"/>
    </source>
</evidence>
<name>A0A1I7F5X0_9GAMM</name>
<evidence type="ECO:0000256" key="1">
    <source>
        <dbReference type="SAM" id="MobiDB-lite"/>
    </source>
</evidence>
<sequence length="185" mass="19996">MTRWILPLLIALLLAGCQVIEPRYPAGERERIEVIEKGVESPEVDEREASPPPTTRRVPRQVAFPAEEYAALDKTGSGVITGQLTLSGRPIPDRPVSVAPVTTYSAEAAEQALAGRAVEPADPRARDYTHTGRTDGNGRFRINGLPAGEFYVSSSGRDPASGETRVIIHQISLGSGQQRNVDLSR</sequence>
<dbReference type="AlphaFoldDB" id="A0A1I7F5X0"/>
<protein>
    <recommendedName>
        <fullName evidence="4">Carboxypeptidase regulatory-like domain-containing protein</fullName>
    </recommendedName>
</protein>